<keyword evidence="6" id="KW-0408">Iron</keyword>
<dbReference type="PANTHER" id="PTHR32552:SF81">
    <property type="entry name" value="TONB-DEPENDENT OUTER MEMBRANE RECEPTOR"/>
    <property type="match status" value="1"/>
</dbReference>
<evidence type="ECO:0000313" key="16">
    <source>
        <dbReference type="EMBL" id="GGB56444.1"/>
    </source>
</evidence>
<keyword evidence="5 11" id="KW-0812">Transmembrane</keyword>
<keyword evidence="8 12" id="KW-0798">TonB box</keyword>
<evidence type="ECO:0000256" key="5">
    <source>
        <dbReference type="ARBA" id="ARBA00022692"/>
    </source>
</evidence>
<dbReference type="RefSeq" id="WP_188513207.1">
    <property type="nucleotide sequence ID" value="NZ_BMGD01000002.1"/>
</dbReference>
<evidence type="ECO:0000256" key="2">
    <source>
        <dbReference type="ARBA" id="ARBA00022448"/>
    </source>
</evidence>
<comment type="subcellular location">
    <subcellularLocation>
        <location evidence="1 11">Cell outer membrane</location>
        <topology evidence="1 11">Multi-pass membrane protein</topology>
    </subcellularLocation>
</comment>
<keyword evidence="3 11" id="KW-1134">Transmembrane beta strand</keyword>
<dbReference type="EMBL" id="BMGD01000002">
    <property type="protein sequence ID" value="GGB56444.1"/>
    <property type="molecule type" value="Genomic_DNA"/>
</dbReference>
<dbReference type="PROSITE" id="PS52016">
    <property type="entry name" value="TONB_DEPENDENT_REC_3"/>
    <property type="match status" value="1"/>
</dbReference>
<sequence length="762" mass="81791">MRYTSILAASVALSGLCSPAVAQDSSAADDQQAGYGEIIVTAQKRDQNIQDVPAAVTVISGDALSSVGGSQLQDLTKLAPSLTITQGGDINNNVIVLRGVGTAAFSVGVEQSVLVMVDGVVNGLPGQGFSDLDDIERIEVLRGPQSTLFGKAASAGVINITTKAPSTTLTANAEVLLTNDDEQRYAAGISGPISDSLSFRVNGSVGRFDGNIRELQSGTTINGRNSENIRVKLRFEPSSDFDATLIGYYNNTRTDCCALTAIERTPGITSGFGVPSSVSLAGITPGRDNFAIRVDPFTTADSESYGGSVNMNLAIGNHLLTQIFAMSHYNSQDNSDFDGAFGPLFGQPNGLVQGGTFKGEVLSHELRLTSQSDSPLQYVLGTFIARNDNFRTFQRVGPIAGANWAGRSVSESVAVFGQGDLEITPGTKIIAGLRFNHEKVAFQYERFNASGGNPPFFTSGSAKDSVVTGKIGLQQDFTPDIMAFATYSRGYKGQGYDLTSSFVRPTHPASRPIQPETVDNYELGLRTSLFDRRVFWNITGFWSDYSNFQSQTLEPELGGAFILANVGALRTRGVESDLTVRASDWLNLNGSVAYIDAKVQSYPNGECYFGQTVAQGCLPNASGGRSQDLSGARLANSPEWKFNVGADMNLPLGELPVNLTFNTNYTWQSATFFALTNDPASRQGAYGIANLSLGFEEKESQRYSITFLVRNLFDRNYFATIRNDASSFTDNPYPNASPVTNIIGIQARDSARYLGVRFAVKY</sequence>
<dbReference type="PANTHER" id="PTHR32552">
    <property type="entry name" value="FERRICHROME IRON RECEPTOR-RELATED"/>
    <property type="match status" value="1"/>
</dbReference>
<comment type="similarity">
    <text evidence="11 12">Belongs to the TonB-dependent receptor family.</text>
</comment>
<dbReference type="InterPro" id="IPR000531">
    <property type="entry name" value="Beta-barrel_TonB"/>
</dbReference>
<keyword evidence="13" id="KW-0732">Signal</keyword>
<reference evidence="17" key="1">
    <citation type="journal article" date="2019" name="Int. J. Syst. Evol. Microbiol.">
        <title>The Global Catalogue of Microorganisms (GCM) 10K type strain sequencing project: providing services to taxonomists for standard genome sequencing and annotation.</title>
        <authorList>
            <consortium name="The Broad Institute Genomics Platform"/>
            <consortium name="The Broad Institute Genome Sequencing Center for Infectious Disease"/>
            <person name="Wu L."/>
            <person name="Ma J."/>
        </authorList>
    </citation>
    <scope>NUCLEOTIDE SEQUENCE [LARGE SCALE GENOMIC DNA]</scope>
    <source>
        <strain evidence="17">CGMCC 1.12851</strain>
    </source>
</reference>
<keyword evidence="7" id="KW-0406">Ion transport</keyword>
<evidence type="ECO:0000256" key="10">
    <source>
        <dbReference type="ARBA" id="ARBA00023237"/>
    </source>
</evidence>
<organism evidence="16 17">
    <name type="scientific">Blastomonas aquatica</name>
    <dbReference type="NCBI Taxonomy" id="1510276"/>
    <lineage>
        <taxon>Bacteria</taxon>
        <taxon>Pseudomonadati</taxon>
        <taxon>Pseudomonadota</taxon>
        <taxon>Alphaproteobacteria</taxon>
        <taxon>Sphingomonadales</taxon>
        <taxon>Sphingomonadaceae</taxon>
        <taxon>Blastomonas</taxon>
    </lineage>
</organism>
<dbReference type="InterPro" id="IPR012910">
    <property type="entry name" value="Plug_dom"/>
</dbReference>
<evidence type="ECO:0000256" key="13">
    <source>
        <dbReference type="SAM" id="SignalP"/>
    </source>
</evidence>
<dbReference type="InterPro" id="IPR036942">
    <property type="entry name" value="Beta-barrel_TonB_sf"/>
</dbReference>
<dbReference type="Pfam" id="PF00593">
    <property type="entry name" value="TonB_dep_Rec_b-barrel"/>
    <property type="match status" value="1"/>
</dbReference>
<name>A0ABQ1IZH8_9SPHN</name>
<evidence type="ECO:0000256" key="7">
    <source>
        <dbReference type="ARBA" id="ARBA00023065"/>
    </source>
</evidence>
<evidence type="ECO:0000256" key="8">
    <source>
        <dbReference type="ARBA" id="ARBA00023077"/>
    </source>
</evidence>
<evidence type="ECO:0000256" key="11">
    <source>
        <dbReference type="PROSITE-ProRule" id="PRU01360"/>
    </source>
</evidence>
<evidence type="ECO:0000256" key="1">
    <source>
        <dbReference type="ARBA" id="ARBA00004571"/>
    </source>
</evidence>
<feature type="domain" description="TonB-dependent receptor-like beta-barrel" evidence="14">
    <location>
        <begin position="287"/>
        <end position="712"/>
    </location>
</feature>
<dbReference type="Gene3D" id="2.40.170.20">
    <property type="entry name" value="TonB-dependent receptor, beta-barrel domain"/>
    <property type="match status" value="1"/>
</dbReference>
<evidence type="ECO:0000256" key="12">
    <source>
        <dbReference type="RuleBase" id="RU003357"/>
    </source>
</evidence>
<evidence type="ECO:0000256" key="3">
    <source>
        <dbReference type="ARBA" id="ARBA00022452"/>
    </source>
</evidence>
<accession>A0ABQ1IZH8</accession>
<evidence type="ECO:0000259" key="14">
    <source>
        <dbReference type="Pfam" id="PF00593"/>
    </source>
</evidence>
<evidence type="ECO:0000256" key="4">
    <source>
        <dbReference type="ARBA" id="ARBA00022496"/>
    </source>
</evidence>
<protein>
    <submittedName>
        <fullName evidence="16">TonB-dependent receptor</fullName>
    </submittedName>
</protein>
<dbReference type="Pfam" id="PF07715">
    <property type="entry name" value="Plug"/>
    <property type="match status" value="1"/>
</dbReference>
<evidence type="ECO:0000256" key="6">
    <source>
        <dbReference type="ARBA" id="ARBA00023004"/>
    </source>
</evidence>
<dbReference type="SUPFAM" id="SSF56935">
    <property type="entry name" value="Porins"/>
    <property type="match status" value="1"/>
</dbReference>
<proteinExistence type="inferred from homology"/>
<evidence type="ECO:0000313" key="17">
    <source>
        <dbReference type="Proteomes" id="UP000614261"/>
    </source>
</evidence>
<dbReference type="CDD" id="cd01347">
    <property type="entry name" value="ligand_gated_channel"/>
    <property type="match status" value="1"/>
</dbReference>
<keyword evidence="10 11" id="KW-0998">Cell outer membrane</keyword>
<keyword evidence="17" id="KW-1185">Reference proteome</keyword>
<keyword evidence="9 11" id="KW-0472">Membrane</keyword>
<keyword evidence="2 11" id="KW-0813">Transport</keyword>
<comment type="caution">
    <text evidence="16">The sequence shown here is derived from an EMBL/GenBank/DDBJ whole genome shotgun (WGS) entry which is preliminary data.</text>
</comment>
<feature type="signal peptide" evidence="13">
    <location>
        <begin position="1"/>
        <end position="22"/>
    </location>
</feature>
<dbReference type="Proteomes" id="UP000614261">
    <property type="component" value="Unassembled WGS sequence"/>
</dbReference>
<evidence type="ECO:0000256" key="9">
    <source>
        <dbReference type="ARBA" id="ARBA00023136"/>
    </source>
</evidence>
<feature type="domain" description="TonB-dependent receptor plug" evidence="15">
    <location>
        <begin position="49"/>
        <end position="157"/>
    </location>
</feature>
<evidence type="ECO:0000259" key="15">
    <source>
        <dbReference type="Pfam" id="PF07715"/>
    </source>
</evidence>
<keyword evidence="16" id="KW-0675">Receptor</keyword>
<dbReference type="InterPro" id="IPR039426">
    <property type="entry name" value="TonB-dep_rcpt-like"/>
</dbReference>
<gene>
    <name evidence="16" type="primary">fyuA</name>
    <name evidence="16" type="ORF">GCM10010833_08950</name>
</gene>
<feature type="chain" id="PRO_5045906479" evidence="13">
    <location>
        <begin position="23"/>
        <end position="762"/>
    </location>
</feature>
<keyword evidence="4" id="KW-0410">Iron transport</keyword>